<keyword evidence="9 12" id="KW-1133">Transmembrane helix</keyword>
<dbReference type="InterPro" id="IPR050083">
    <property type="entry name" value="HtpX_protease"/>
</dbReference>
<evidence type="ECO:0000256" key="5">
    <source>
        <dbReference type="ARBA" id="ARBA00022692"/>
    </source>
</evidence>
<keyword evidence="4" id="KW-0645">Protease</keyword>
<keyword evidence="11 12" id="KW-0472">Membrane</keyword>
<feature type="transmembrane region" description="Helical" evidence="12">
    <location>
        <begin position="103"/>
        <end position="128"/>
    </location>
</feature>
<evidence type="ECO:0000256" key="3">
    <source>
        <dbReference type="ARBA" id="ARBA00022475"/>
    </source>
</evidence>
<dbReference type="Proteomes" id="UP001551329">
    <property type="component" value="Unassembled WGS sequence"/>
</dbReference>
<dbReference type="CDD" id="cd07328">
    <property type="entry name" value="M48_Ste24p_like"/>
    <property type="match status" value="1"/>
</dbReference>
<keyword evidence="5 12" id="KW-0812">Transmembrane</keyword>
<keyword evidence="3" id="KW-1003">Cell membrane</keyword>
<evidence type="ECO:0000256" key="10">
    <source>
        <dbReference type="ARBA" id="ARBA00023049"/>
    </source>
</evidence>
<gene>
    <name evidence="14" type="ORF">AB0A88_29105</name>
</gene>
<evidence type="ECO:0000256" key="1">
    <source>
        <dbReference type="ARBA" id="ARBA00001947"/>
    </source>
</evidence>
<comment type="subcellular location">
    <subcellularLocation>
        <location evidence="2">Cell membrane</location>
        <topology evidence="2">Multi-pass membrane protein</topology>
    </subcellularLocation>
</comment>
<accession>A0ABV3CH88</accession>
<protein>
    <submittedName>
        <fullName evidence="14">M48 family metallopeptidase</fullName>
    </submittedName>
</protein>
<proteinExistence type="predicted"/>
<keyword evidence="10" id="KW-0482">Metalloprotease</keyword>
<comment type="cofactor">
    <cofactor evidence="1">
        <name>Zn(2+)</name>
        <dbReference type="ChEBI" id="CHEBI:29105"/>
    </cofactor>
</comment>
<dbReference type="PANTHER" id="PTHR43221">
    <property type="entry name" value="PROTEASE HTPX"/>
    <property type="match status" value="1"/>
</dbReference>
<evidence type="ECO:0000256" key="8">
    <source>
        <dbReference type="ARBA" id="ARBA00022833"/>
    </source>
</evidence>
<keyword evidence="7" id="KW-0378">Hydrolase</keyword>
<evidence type="ECO:0000256" key="7">
    <source>
        <dbReference type="ARBA" id="ARBA00022801"/>
    </source>
</evidence>
<organism evidence="14 15">
    <name type="scientific">Streptomyces narbonensis</name>
    <dbReference type="NCBI Taxonomy" id="67333"/>
    <lineage>
        <taxon>Bacteria</taxon>
        <taxon>Bacillati</taxon>
        <taxon>Actinomycetota</taxon>
        <taxon>Actinomycetes</taxon>
        <taxon>Kitasatosporales</taxon>
        <taxon>Streptomycetaceae</taxon>
        <taxon>Streptomyces</taxon>
    </lineage>
</organism>
<evidence type="ECO:0000313" key="14">
    <source>
        <dbReference type="EMBL" id="MEU7074152.1"/>
    </source>
</evidence>
<dbReference type="Gene3D" id="3.30.2010.10">
    <property type="entry name" value="Metalloproteases ('zincins'), catalytic domain"/>
    <property type="match status" value="1"/>
</dbReference>
<dbReference type="RefSeq" id="WP_358476442.1">
    <property type="nucleotide sequence ID" value="NZ_JBEZAE010000024.1"/>
</dbReference>
<evidence type="ECO:0000256" key="2">
    <source>
        <dbReference type="ARBA" id="ARBA00004651"/>
    </source>
</evidence>
<comment type="caution">
    <text evidence="14">The sequence shown here is derived from an EMBL/GenBank/DDBJ whole genome shotgun (WGS) entry which is preliminary data.</text>
</comment>
<name>A0ABV3CH88_9ACTN</name>
<dbReference type="Pfam" id="PF01435">
    <property type="entry name" value="Peptidase_M48"/>
    <property type="match status" value="1"/>
</dbReference>
<keyword evidence="6" id="KW-0479">Metal-binding</keyword>
<evidence type="ECO:0000256" key="12">
    <source>
        <dbReference type="SAM" id="Phobius"/>
    </source>
</evidence>
<dbReference type="EMBL" id="JBEZAE010000024">
    <property type="protein sequence ID" value="MEU7074152.1"/>
    <property type="molecule type" value="Genomic_DNA"/>
</dbReference>
<evidence type="ECO:0000313" key="15">
    <source>
        <dbReference type="Proteomes" id="UP001551329"/>
    </source>
</evidence>
<feature type="domain" description="Peptidase M48" evidence="13">
    <location>
        <begin position="179"/>
        <end position="407"/>
    </location>
</feature>
<sequence>MTVTTDVVQGAERQCPECGTPVTGGGRFVAWCAACEWNVDPDGRAEETPGRVERMRRGLAQRFGEQLFSDLAERGELGAFGERGDEYGRTGAGRPPRRGAAGVLATALALAVHGVTLALLVGGLWLVVAGWGRGALPVLGGLLLVVAFGLRPRFARLSTVEERLPVLRRADAPRLFALLDEVAAGARTTGVRAVVIDADTNASVSVYGIRQHRVLHLGLGLWETLSPQERIALLGHEFGHYAHGDTRHSLIVGNAFRSLSTWRYALAHEPADSLMGHVVNLMTALPRLFVEGVVVALDQLTLRGSQRAEYLADTTAARAAGTEAAAGPMDRLLVAEGVTGELRRESVAARTRIGGARRKDPAEGLWERLAAHAASVPEHEYERLRRVAERRGHSVDSSHPPTHLRHRLLTGGEPCEALIVLDAARAAGVDAELAEARRVIAREVVRG</sequence>
<feature type="transmembrane region" description="Helical" evidence="12">
    <location>
        <begin position="134"/>
        <end position="150"/>
    </location>
</feature>
<evidence type="ECO:0000256" key="4">
    <source>
        <dbReference type="ARBA" id="ARBA00022670"/>
    </source>
</evidence>
<evidence type="ECO:0000256" key="6">
    <source>
        <dbReference type="ARBA" id="ARBA00022723"/>
    </source>
</evidence>
<keyword evidence="15" id="KW-1185">Reference proteome</keyword>
<reference evidence="14 15" key="1">
    <citation type="submission" date="2024-06" db="EMBL/GenBank/DDBJ databases">
        <title>The Natural Products Discovery Center: Release of the First 8490 Sequenced Strains for Exploring Actinobacteria Biosynthetic Diversity.</title>
        <authorList>
            <person name="Kalkreuter E."/>
            <person name="Kautsar S.A."/>
            <person name="Yang D."/>
            <person name="Bader C.D."/>
            <person name="Teijaro C.N."/>
            <person name="Fluegel L."/>
            <person name="Davis C.M."/>
            <person name="Simpson J.R."/>
            <person name="Lauterbach L."/>
            <person name="Steele A.D."/>
            <person name="Gui C."/>
            <person name="Meng S."/>
            <person name="Li G."/>
            <person name="Viehrig K."/>
            <person name="Ye F."/>
            <person name="Su P."/>
            <person name="Kiefer A.F."/>
            <person name="Nichols A."/>
            <person name="Cepeda A.J."/>
            <person name="Yan W."/>
            <person name="Fan B."/>
            <person name="Jiang Y."/>
            <person name="Adhikari A."/>
            <person name="Zheng C.-J."/>
            <person name="Schuster L."/>
            <person name="Cowan T.M."/>
            <person name="Smanski M.J."/>
            <person name="Chevrette M.G."/>
            <person name="De Carvalho L.P.S."/>
            <person name="Shen B."/>
        </authorList>
    </citation>
    <scope>NUCLEOTIDE SEQUENCE [LARGE SCALE GENOMIC DNA]</scope>
    <source>
        <strain evidence="14 15">NPDC045974</strain>
    </source>
</reference>
<dbReference type="PANTHER" id="PTHR43221:SF1">
    <property type="entry name" value="PROTEASE HTPX"/>
    <property type="match status" value="1"/>
</dbReference>
<dbReference type="InterPro" id="IPR001915">
    <property type="entry name" value="Peptidase_M48"/>
</dbReference>
<evidence type="ECO:0000259" key="13">
    <source>
        <dbReference type="Pfam" id="PF01435"/>
    </source>
</evidence>
<keyword evidence="8" id="KW-0862">Zinc</keyword>
<evidence type="ECO:0000256" key="9">
    <source>
        <dbReference type="ARBA" id="ARBA00022989"/>
    </source>
</evidence>
<evidence type="ECO:0000256" key="11">
    <source>
        <dbReference type="ARBA" id="ARBA00023136"/>
    </source>
</evidence>